<evidence type="ECO:0000313" key="3">
    <source>
        <dbReference type="Proteomes" id="UP001157161"/>
    </source>
</evidence>
<dbReference type="AlphaFoldDB" id="A0AA37XD15"/>
<gene>
    <name evidence="2" type="ORF">GCM10025875_05770</name>
</gene>
<sequence>MTTPELDSMDEMATPSFPSTAGTRSNSSVVSSTAKLAADVLTVIGSPFLPARDRRSDRAVRVRSWVSLFTDIAAFRQERAKNLR</sequence>
<proteinExistence type="predicted"/>
<evidence type="ECO:0000256" key="1">
    <source>
        <dbReference type="SAM" id="MobiDB-lite"/>
    </source>
</evidence>
<name>A0AA37XD15_9MICO</name>
<protein>
    <submittedName>
        <fullName evidence="2">Uncharacterized protein</fullName>
    </submittedName>
</protein>
<accession>A0AA37XD15</accession>
<evidence type="ECO:0000313" key="2">
    <source>
        <dbReference type="EMBL" id="GMA30585.1"/>
    </source>
</evidence>
<keyword evidence="3" id="KW-1185">Reference proteome</keyword>
<organism evidence="2 3">
    <name type="scientific">Litorihabitans aurantiacus</name>
    <dbReference type="NCBI Taxonomy" id="1930061"/>
    <lineage>
        <taxon>Bacteria</taxon>
        <taxon>Bacillati</taxon>
        <taxon>Actinomycetota</taxon>
        <taxon>Actinomycetes</taxon>
        <taxon>Micrococcales</taxon>
        <taxon>Beutenbergiaceae</taxon>
        <taxon>Litorihabitans</taxon>
    </lineage>
</organism>
<comment type="caution">
    <text evidence="2">The sequence shown here is derived from an EMBL/GenBank/DDBJ whole genome shotgun (WGS) entry which is preliminary data.</text>
</comment>
<feature type="compositionally biased region" description="Polar residues" evidence="1">
    <location>
        <begin position="16"/>
        <end position="26"/>
    </location>
</feature>
<reference evidence="2" key="1">
    <citation type="journal article" date="2014" name="Int. J. Syst. Evol. Microbiol.">
        <title>Complete genome sequence of Corynebacterium casei LMG S-19264T (=DSM 44701T), isolated from a smear-ripened cheese.</title>
        <authorList>
            <consortium name="US DOE Joint Genome Institute (JGI-PGF)"/>
            <person name="Walter F."/>
            <person name="Albersmeier A."/>
            <person name="Kalinowski J."/>
            <person name="Ruckert C."/>
        </authorList>
    </citation>
    <scope>NUCLEOTIDE SEQUENCE</scope>
    <source>
        <strain evidence="2">NBRC 112290</strain>
    </source>
</reference>
<dbReference type="Proteomes" id="UP001157161">
    <property type="component" value="Unassembled WGS sequence"/>
</dbReference>
<reference evidence="2" key="2">
    <citation type="submission" date="2023-02" db="EMBL/GenBank/DDBJ databases">
        <authorList>
            <person name="Sun Q."/>
            <person name="Mori K."/>
        </authorList>
    </citation>
    <scope>NUCLEOTIDE SEQUENCE</scope>
    <source>
        <strain evidence="2">NBRC 112290</strain>
    </source>
</reference>
<dbReference type="EMBL" id="BSUM01000001">
    <property type="protein sequence ID" value="GMA30585.1"/>
    <property type="molecule type" value="Genomic_DNA"/>
</dbReference>
<feature type="region of interest" description="Disordered" evidence="1">
    <location>
        <begin position="1"/>
        <end position="26"/>
    </location>
</feature>